<evidence type="ECO:0000313" key="3">
    <source>
        <dbReference type="EMBL" id="QEU73323.1"/>
    </source>
</evidence>
<reference evidence="3 4" key="1">
    <citation type="submission" date="2017-09" db="EMBL/GenBank/DDBJ databases">
        <authorList>
            <person name="Lee N."/>
            <person name="Cho B.-K."/>
        </authorList>
    </citation>
    <scope>NUCLEOTIDE SEQUENCE [LARGE SCALE GENOMIC DNA]</scope>
    <source>
        <strain evidence="3 4">ATCC 12769</strain>
    </source>
</reference>
<feature type="signal peptide" evidence="2">
    <location>
        <begin position="1"/>
        <end position="27"/>
    </location>
</feature>
<name>A0A5J6FBE5_9ACTN</name>
<evidence type="ECO:0000313" key="4">
    <source>
        <dbReference type="Proteomes" id="UP000326178"/>
    </source>
</evidence>
<dbReference type="EMBL" id="CP023702">
    <property type="protein sequence ID" value="QEU73323.1"/>
    <property type="molecule type" value="Genomic_DNA"/>
</dbReference>
<gene>
    <name evidence="3" type="ORF">CP967_16130</name>
</gene>
<keyword evidence="2" id="KW-0732">Signal</keyword>
<dbReference type="Proteomes" id="UP000326178">
    <property type="component" value="Chromosome"/>
</dbReference>
<feature type="region of interest" description="Disordered" evidence="1">
    <location>
        <begin position="132"/>
        <end position="155"/>
    </location>
</feature>
<dbReference type="OrthoDB" id="4238924at2"/>
<dbReference type="KEGG" id="snk:CP967_16130"/>
<evidence type="ECO:0000256" key="2">
    <source>
        <dbReference type="SAM" id="SignalP"/>
    </source>
</evidence>
<feature type="region of interest" description="Disordered" evidence="1">
    <location>
        <begin position="78"/>
        <end position="114"/>
    </location>
</feature>
<proteinExistence type="predicted"/>
<dbReference type="RefSeq" id="WP_150488635.1">
    <property type="nucleotide sequence ID" value="NZ_BMUV01000019.1"/>
</dbReference>
<evidence type="ECO:0000256" key="1">
    <source>
        <dbReference type="SAM" id="MobiDB-lite"/>
    </source>
</evidence>
<organism evidence="3 4">
    <name type="scientific">Streptomyces nitrosporeus</name>
    <dbReference type="NCBI Taxonomy" id="28894"/>
    <lineage>
        <taxon>Bacteria</taxon>
        <taxon>Bacillati</taxon>
        <taxon>Actinomycetota</taxon>
        <taxon>Actinomycetes</taxon>
        <taxon>Kitasatosporales</taxon>
        <taxon>Streptomycetaceae</taxon>
        <taxon>Streptomyces</taxon>
    </lineage>
</organism>
<dbReference type="AlphaFoldDB" id="A0A5J6FBE5"/>
<feature type="region of interest" description="Disordered" evidence="1">
    <location>
        <begin position="45"/>
        <end position="64"/>
    </location>
</feature>
<keyword evidence="4" id="KW-1185">Reference proteome</keyword>
<sequence length="155" mass="15129">MSRARWCCLLAVLAVVLGLPTVITGGAQTRGAAAVQALGPALAAGAGPVSRQAPAPRTAAGAPVSGAAVSWAAGPVVAAPHDTGAPGCGRDRDRTGADPALPARNRPPHDQGPGWLAPVPVVAAGRGPAPVPAPVVRPGSRNAAPTPVELSVLRV</sequence>
<protein>
    <submittedName>
        <fullName evidence="3">Uncharacterized protein</fullName>
    </submittedName>
</protein>
<feature type="chain" id="PRO_5039532223" evidence="2">
    <location>
        <begin position="28"/>
        <end position="155"/>
    </location>
</feature>
<accession>A0A5J6FBE5</accession>